<feature type="transmembrane region" description="Helical" evidence="1">
    <location>
        <begin position="97"/>
        <end position="122"/>
    </location>
</feature>
<feature type="transmembrane region" description="Helical" evidence="1">
    <location>
        <begin position="20"/>
        <end position="39"/>
    </location>
</feature>
<dbReference type="EMBL" id="RQET01000013">
    <property type="protein sequence ID" value="TGK06521.1"/>
    <property type="molecule type" value="Genomic_DNA"/>
</dbReference>
<keyword evidence="4" id="KW-1185">Reference proteome</keyword>
<dbReference type="GO" id="GO:0016747">
    <property type="term" value="F:acyltransferase activity, transferring groups other than amino-acyl groups"/>
    <property type="evidence" value="ECO:0007669"/>
    <property type="project" value="InterPro"/>
</dbReference>
<dbReference type="AlphaFoldDB" id="A0A4R9G574"/>
<dbReference type="PANTHER" id="PTHR36927:SF3">
    <property type="entry name" value="GLUCANS BIOSYNTHESIS PROTEIN C"/>
    <property type="match status" value="1"/>
</dbReference>
<organism evidence="3 4">
    <name type="scientific">Leptospira fletcheri</name>
    <dbReference type="NCBI Taxonomy" id="2484981"/>
    <lineage>
        <taxon>Bacteria</taxon>
        <taxon>Pseudomonadati</taxon>
        <taxon>Spirochaetota</taxon>
        <taxon>Spirochaetia</taxon>
        <taxon>Leptospirales</taxon>
        <taxon>Leptospiraceae</taxon>
        <taxon>Leptospira</taxon>
    </lineage>
</organism>
<protein>
    <submittedName>
        <fullName evidence="3">Acyltransferase</fullName>
    </submittedName>
</protein>
<gene>
    <name evidence="3" type="ORF">EHO60_15970</name>
</gene>
<feature type="transmembrane region" description="Helical" evidence="1">
    <location>
        <begin position="333"/>
        <end position="353"/>
    </location>
</feature>
<dbReference type="Proteomes" id="UP000298458">
    <property type="component" value="Unassembled WGS sequence"/>
</dbReference>
<feature type="transmembrane region" description="Helical" evidence="1">
    <location>
        <begin position="253"/>
        <end position="272"/>
    </location>
</feature>
<evidence type="ECO:0000313" key="3">
    <source>
        <dbReference type="EMBL" id="TGK06521.1"/>
    </source>
</evidence>
<dbReference type="InterPro" id="IPR002656">
    <property type="entry name" value="Acyl_transf_3_dom"/>
</dbReference>
<feature type="domain" description="Acyltransferase 3" evidence="2">
    <location>
        <begin position="15"/>
        <end position="374"/>
    </location>
</feature>
<evidence type="ECO:0000313" key="4">
    <source>
        <dbReference type="Proteomes" id="UP000298458"/>
    </source>
</evidence>
<feature type="transmembrane region" description="Helical" evidence="1">
    <location>
        <begin position="359"/>
        <end position="378"/>
    </location>
</feature>
<feature type="transmembrane region" description="Helical" evidence="1">
    <location>
        <begin position="59"/>
        <end position="76"/>
    </location>
</feature>
<keyword evidence="1" id="KW-0812">Transmembrane</keyword>
<feature type="transmembrane region" description="Helical" evidence="1">
    <location>
        <begin position="292"/>
        <end position="312"/>
    </location>
</feature>
<sequence length="400" mass="46726">MALSVAKPRSAKRLDYLDNLRSFALLLGLAFHVAIVYAADIKYPLRNVDRSWTFDVFGEWVHLFRMPLFFFLSGYFSERTFRSKGMANFVRLRGFRILIPLVSGIILFAPAQYYVAAVSNGYEHNYFVFFWNEFLLKSPKPSHLWFLQYLVLYTFLYVAIRPVLNRLGNFFLPESRYGNFSTGSIQVKRAEILLFLGFWSTFWTCLINYFFLKDQTFFTIEPVQFVYDISFFAAGSFFIGKESTIIDGVSSKIELGILGILALALFWCFYWIKSIDPFWSYFGYTGDWRRVLHIFLKCLGGWAWIAFFIRFFQFFISDRTEVSEYLRNSSLPVYLIHHPISLGIGFGIVQETWPIWAKFPLHLLLTYLLTFGIYHLLIRNSFFLNAILGNAKAKPAPAES</sequence>
<evidence type="ECO:0000256" key="1">
    <source>
        <dbReference type="SAM" id="Phobius"/>
    </source>
</evidence>
<name>A0A4R9G574_9LEPT</name>
<dbReference type="OrthoDB" id="341887at2"/>
<keyword evidence="3" id="KW-0012">Acyltransferase</keyword>
<dbReference type="InterPro" id="IPR050623">
    <property type="entry name" value="Glucan_succinyl_AcylTrfase"/>
</dbReference>
<feature type="transmembrane region" description="Helical" evidence="1">
    <location>
        <begin position="224"/>
        <end position="241"/>
    </location>
</feature>
<keyword evidence="3" id="KW-0808">Transferase</keyword>
<accession>A0A4R9G574</accession>
<proteinExistence type="predicted"/>
<feature type="transmembrane region" description="Helical" evidence="1">
    <location>
        <begin position="192"/>
        <end position="212"/>
    </location>
</feature>
<dbReference type="Pfam" id="PF01757">
    <property type="entry name" value="Acyl_transf_3"/>
    <property type="match status" value="1"/>
</dbReference>
<comment type="caution">
    <text evidence="3">The sequence shown here is derived from an EMBL/GenBank/DDBJ whole genome shotgun (WGS) entry which is preliminary data.</text>
</comment>
<reference evidence="3" key="1">
    <citation type="journal article" date="2019" name="PLoS Negl. Trop. Dis.">
        <title>Revisiting the worldwide diversity of Leptospira species in the environment.</title>
        <authorList>
            <person name="Vincent A.T."/>
            <person name="Schiettekatte O."/>
            <person name="Bourhy P."/>
            <person name="Veyrier F.J."/>
            <person name="Picardeau M."/>
        </authorList>
    </citation>
    <scope>NUCLEOTIDE SEQUENCE [LARGE SCALE GENOMIC DNA]</scope>
    <source>
        <strain evidence="3">SSW15</strain>
    </source>
</reference>
<evidence type="ECO:0000259" key="2">
    <source>
        <dbReference type="Pfam" id="PF01757"/>
    </source>
</evidence>
<dbReference type="PANTHER" id="PTHR36927">
    <property type="entry name" value="BLR4337 PROTEIN"/>
    <property type="match status" value="1"/>
</dbReference>
<keyword evidence="1" id="KW-1133">Transmembrane helix</keyword>
<feature type="transmembrane region" description="Helical" evidence="1">
    <location>
        <begin position="142"/>
        <end position="160"/>
    </location>
</feature>
<dbReference type="RefSeq" id="WP_135769204.1">
    <property type="nucleotide sequence ID" value="NZ_RQET01000013.1"/>
</dbReference>
<keyword evidence="1" id="KW-0472">Membrane</keyword>